<dbReference type="InterPro" id="IPR004312">
    <property type="entry name" value="ATHILA_Orf1_C"/>
</dbReference>
<dbReference type="Pfam" id="PF03078">
    <property type="entry name" value="ATHILA"/>
    <property type="match status" value="1"/>
</dbReference>
<gene>
    <name evidence="5" type="primary">LOC120254177</name>
</gene>
<evidence type="ECO:0000256" key="2">
    <source>
        <dbReference type="SAM" id="MobiDB-lite"/>
    </source>
</evidence>
<keyword evidence="1" id="KW-0175">Coiled coil</keyword>
<dbReference type="GeneID" id="120254177"/>
<organism evidence="4 5">
    <name type="scientific">Dioscorea cayennensis subsp. rotundata</name>
    <name type="common">White Guinea yam</name>
    <name type="synonym">Dioscorea rotundata</name>
    <dbReference type="NCBI Taxonomy" id="55577"/>
    <lineage>
        <taxon>Eukaryota</taxon>
        <taxon>Viridiplantae</taxon>
        <taxon>Streptophyta</taxon>
        <taxon>Embryophyta</taxon>
        <taxon>Tracheophyta</taxon>
        <taxon>Spermatophyta</taxon>
        <taxon>Magnoliopsida</taxon>
        <taxon>Liliopsida</taxon>
        <taxon>Dioscoreales</taxon>
        <taxon>Dioscoreaceae</taxon>
        <taxon>Dioscorea</taxon>
    </lineage>
</organism>
<reference evidence="5" key="1">
    <citation type="submission" date="2025-08" db="UniProtKB">
        <authorList>
            <consortium name="RefSeq"/>
        </authorList>
    </citation>
    <scope>IDENTIFICATION</scope>
</reference>
<feature type="compositionally biased region" description="Acidic residues" evidence="2">
    <location>
        <begin position="314"/>
        <end position="324"/>
    </location>
</feature>
<protein>
    <submittedName>
        <fullName evidence="5">Uncharacterized protein LOC120254177</fullName>
    </submittedName>
</protein>
<dbReference type="RefSeq" id="XP_039118260.1">
    <property type="nucleotide sequence ID" value="XM_039262326.1"/>
</dbReference>
<dbReference type="Proteomes" id="UP001515500">
    <property type="component" value="Unplaced"/>
</dbReference>
<keyword evidence="4" id="KW-1185">Reference proteome</keyword>
<name>A0AB40AT30_DIOCR</name>
<evidence type="ECO:0000256" key="1">
    <source>
        <dbReference type="SAM" id="Coils"/>
    </source>
</evidence>
<feature type="region of interest" description="Disordered" evidence="2">
    <location>
        <begin position="313"/>
        <end position="356"/>
    </location>
</feature>
<feature type="coiled-coil region" evidence="1">
    <location>
        <begin position="358"/>
        <end position="403"/>
    </location>
</feature>
<dbReference type="AlphaFoldDB" id="A0AB40AT30"/>
<feature type="compositionally biased region" description="Basic residues" evidence="2">
    <location>
        <begin position="1"/>
        <end position="13"/>
    </location>
</feature>
<accession>A0AB40AT30</accession>
<feature type="compositionally biased region" description="Polar residues" evidence="2">
    <location>
        <begin position="481"/>
        <end position="491"/>
    </location>
</feature>
<evidence type="ECO:0000259" key="3">
    <source>
        <dbReference type="Pfam" id="PF03078"/>
    </source>
</evidence>
<feature type="domain" description="Arabidopsis retrotransposon Orf1 C-terminal" evidence="3">
    <location>
        <begin position="41"/>
        <end position="221"/>
    </location>
</feature>
<proteinExistence type="predicted"/>
<feature type="region of interest" description="Disordered" evidence="2">
    <location>
        <begin position="421"/>
        <end position="491"/>
    </location>
</feature>
<sequence>MPRCKNFSRRPGMRPRGEGESSCSAAPSLDFSDKAQLKRYERLSTRQFGDLRTLDYAVLESIGLAERVRQLLSVGAWDKFFSVQETVYREIVLEFLATFDFDLTQLTQINMSSSKVIQFRAYGVQYQMSVTEFSIALGLYELEFTRTFEYSNLFLELPVHITPSEYWRKVSRETVYNPARSKAAQLRDPAVRVVHALLSRSLSGLGESSGVVSTRDILFLWSMVEGVPIHLGYAVAYLIWHQAQDPRVAVLFCGPYIMRLLRGLGVLTVTEEMQSVGGFVSLSMETLRAMGVVQRRQKDRGVVYRLVRAPEPGAELEESESESESETHSSGHADQAAATELPISNSRPSRAFSSRDRFSALEKGVEELRSEQRETRAEVRAELQEVRAELREVRAELRDFTHGVAAHFGRLESLIQQFLSSSPSSSHRSSPFASPSPLRQDPPTIVAPPQDQQPLRQDPPTIVAPPQDQQPLCQDPPTIVTPPQDQQPSTA</sequence>
<evidence type="ECO:0000313" key="5">
    <source>
        <dbReference type="RefSeq" id="XP_039118260.1"/>
    </source>
</evidence>
<feature type="region of interest" description="Disordered" evidence="2">
    <location>
        <begin position="1"/>
        <end position="27"/>
    </location>
</feature>
<feature type="compositionally biased region" description="Low complexity" evidence="2">
    <location>
        <begin position="448"/>
        <end position="477"/>
    </location>
</feature>
<evidence type="ECO:0000313" key="4">
    <source>
        <dbReference type="Proteomes" id="UP001515500"/>
    </source>
</evidence>
<feature type="compositionally biased region" description="Low complexity" evidence="2">
    <location>
        <begin position="421"/>
        <end position="437"/>
    </location>
</feature>